<organism evidence="7 8">
    <name type="scientific">Hydrobacter penzbergensis</name>
    <dbReference type="NCBI Taxonomy" id="1235997"/>
    <lineage>
        <taxon>Bacteria</taxon>
        <taxon>Pseudomonadati</taxon>
        <taxon>Bacteroidota</taxon>
        <taxon>Chitinophagia</taxon>
        <taxon>Chitinophagales</taxon>
        <taxon>Chitinophagaceae</taxon>
        <taxon>Hydrobacter</taxon>
    </lineage>
</organism>
<dbReference type="SUPFAM" id="SSF48452">
    <property type="entry name" value="TPR-like"/>
    <property type="match status" value="1"/>
</dbReference>
<dbReference type="InterPro" id="IPR011990">
    <property type="entry name" value="TPR-like_helical_dom_sf"/>
</dbReference>
<evidence type="ECO:0000256" key="2">
    <source>
        <dbReference type="ARBA" id="ARBA00006275"/>
    </source>
</evidence>
<evidence type="ECO:0000256" key="1">
    <source>
        <dbReference type="ARBA" id="ARBA00004442"/>
    </source>
</evidence>
<dbReference type="GO" id="GO:0009279">
    <property type="term" value="C:cell outer membrane"/>
    <property type="evidence" value="ECO:0007669"/>
    <property type="project" value="UniProtKB-SubCell"/>
</dbReference>
<evidence type="ECO:0000313" key="7">
    <source>
        <dbReference type="EMBL" id="SDW38740.1"/>
    </source>
</evidence>
<keyword evidence="8" id="KW-1185">Reference proteome</keyword>
<dbReference type="Pfam" id="PF07980">
    <property type="entry name" value="SusD_RagB"/>
    <property type="match status" value="1"/>
</dbReference>
<dbReference type="Proteomes" id="UP000198711">
    <property type="component" value="Unassembled WGS sequence"/>
</dbReference>
<dbReference type="Gene3D" id="1.25.40.390">
    <property type="match status" value="1"/>
</dbReference>
<dbReference type="InterPro" id="IPR012944">
    <property type="entry name" value="SusD_RagB_dom"/>
</dbReference>
<evidence type="ECO:0000259" key="6">
    <source>
        <dbReference type="Pfam" id="PF07980"/>
    </source>
</evidence>
<evidence type="ECO:0000256" key="5">
    <source>
        <dbReference type="ARBA" id="ARBA00023237"/>
    </source>
</evidence>
<keyword evidence="3" id="KW-0732">Signal</keyword>
<sequence length="521" mass="57182">MKNIFKYYLAPGVTLMALVGITSCTKLDTKIKDPNSIAPTTAGGAPAPSSLSKVYEQLNQLLGQGNSYAMQEHTTDEILGPTRGTDWDDFGTWRKLHLHTWDGSHNQINDTWNGLNGALFQTTLLAETATGQTQAEAKFLRAYFTYVVCDLFGQVQHRPATAAAAVIPDVYTRSQAIDFIISELESVIPNLPSFNHTNRNMATKEAAQFLLAKAYLNKAVYKQDPTKPAGPYTFNVADMNKVISLCNAIAANPSLSISANYWDNFRWDNGTKSTEDIFVRQNSGGINVVWATCMGFHYAQAPSGWNGFTTLADFYNSFSDGDMRKGMALPGYTDQVGSNVGFLVGQIQGPQGGKIGNPIVNLKDRSGNPLVFTSDVSLFFSSETKGIRTVKYPLDPSTINNGGWSSQNEYVFFRLADARLMKAEAILRGGTDAETPLAIVNSIRTSRNAPLLANVDLTALLAERGRELYLETWRRNDMIRYGVFNNPVGERPAASDPSRVVFPIPNIALSSNPNLKQNFGY</sequence>
<reference evidence="7 8" key="1">
    <citation type="submission" date="2016-10" db="EMBL/GenBank/DDBJ databases">
        <authorList>
            <person name="Varghese N."/>
            <person name="Submissions S."/>
        </authorList>
    </citation>
    <scope>NUCLEOTIDE SEQUENCE [LARGE SCALE GENOMIC DNA]</scope>
    <source>
        <strain evidence="7 8">DSM 25353</strain>
    </source>
</reference>
<feature type="domain" description="RagB/SusD" evidence="6">
    <location>
        <begin position="383"/>
        <end position="483"/>
    </location>
</feature>
<keyword evidence="4" id="KW-0472">Membrane</keyword>
<evidence type="ECO:0000256" key="4">
    <source>
        <dbReference type="ARBA" id="ARBA00023136"/>
    </source>
</evidence>
<comment type="similarity">
    <text evidence="2">Belongs to the SusD family.</text>
</comment>
<evidence type="ECO:0000256" key="3">
    <source>
        <dbReference type="ARBA" id="ARBA00022729"/>
    </source>
</evidence>
<keyword evidence="5" id="KW-0998">Cell outer membrane</keyword>
<dbReference type="AlphaFoldDB" id="A0A8X8IEE9"/>
<name>A0A8X8IEE9_9BACT</name>
<dbReference type="EMBL" id="FNNO01000002">
    <property type="protein sequence ID" value="SDW38740.1"/>
    <property type="molecule type" value="Genomic_DNA"/>
</dbReference>
<comment type="caution">
    <text evidence="7">The sequence shown here is derived from an EMBL/GenBank/DDBJ whole genome shotgun (WGS) entry which is preliminary data.</text>
</comment>
<dbReference type="PROSITE" id="PS51257">
    <property type="entry name" value="PROKAR_LIPOPROTEIN"/>
    <property type="match status" value="1"/>
</dbReference>
<comment type="subcellular location">
    <subcellularLocation>
        <location evidence="1">Cell outer membrane</location>
    </subcellularLocation>
</comment>
<proteinExistence type="inferred from homology"/>
<protein>
    <submittedName>
        <fullName evidence="7">Starch-binding associating with outer membrane</fullName>
    </submittedName>
</protein>
<dbReference type="RefSeq" id="WP_092722297.1">
    <property type="nucleotide sequence ID" value="NZ_FNNO01000002.1"/>
</dbReference>
<accession>A0A8X8IEE9</accession>
<gene>
    <name evidence="7" type="ORF">SAMN05444410_102180</name>
</gene>
<evidence type="ECO:0000313" key="8">
    <source>
        <dbReference type="Proteomes" id="UP000198711"/>
    </source>
</evidence>